<dbReference type="EMBL" id="MHCQ01000046">
    <property type="protein sequence ID" value="OGY23114.1"/>
    <property type="molecule type" value="Genomic_DNA"/>
</dbReference>
<dbReference type="CDD" id="cd21173">
    <property type="entry name" value="NucC-like"/>
    <property type="match status" value="1"/>
</dbReference>
<dbReference type="InterPro" id="IPR046537">
    <property type="entry name" value="DUF6602"/>
</dbReference>
<evidence type="ECO:0000313" key="2">
    <source>
        <dbReference type="EMBL" id="OGY23114.1"/>
    </source>
</evidence>
<dbReference type="Proteomes" id="UP000177103">
    <property type="component" value="Unassembled WGS sequence"/>
</dbReference>
<protein>
    <recommendedName>
        <fullName evidence="1">DUF6602 domain-containing protein</fullName>
    </recommendedName>
</protein>
<evidence type="ECO:0000313" key="3">
    <source>
        <dbReference type="Proteomes" id="UP000177103"/>
    </source>
</evidence>
<dbReference type="Pfam" id="PF20247">
    <property type="entry name" value="DUF6602"/>
    <property type="match status" value="1"/>
</dbReference>
<name>A0A1G1W698_9BACT</name>
<reference evidence="2 3" key="1">
    <citation type="journal article" date="2016" name="Nat. Commun.">
        <title>Thousands of microbial genomes shed light on interconnected biogeochemical processes in an aquifer system.</title>
        <authorList>
            <person name="Anantharaman K."/>
            <person name="Brown C.T."/>
            <person name="Hug L.A."/>
            <person name="Sharon I."/>
            <person name="Castelle C.J."/>
            <person name="Probst A.J."/>
            <person name="Thomas B.C."/>
            <person name="Singh A."/>
            <person name="Wilkins M.J."/>
            <person name="Karaoz U."/>
            <person name="Brodie E.L."/>
            <person name="Williams K.H."/>
            <person name="Hubbard S.S."/>
            <person name="Banfield J.F."/>
        </authorList>
    </citation>
    <scope>NUCLEOTIDE SEQUENCE [LARGE SCALE GENOMIC DNA]</scope>
</reference>
<evidence type="ECO:0000259" key="1">
    <source>
        <dbReference type="Pfam" id="PF20247"/>
    </source>
</evidence>
<gene>
    <name evidence="2" type="ORF">A2Y57_03190</name>
</gene>
<proteinExistence type="predicted"/>
<accession>A0A1G1W698</accession>
<feature type="domain" description="DUF6602" evidence="1">
    <location>
        <begin position="18"/>
        <end position="122"/>
    </location>
</feature>
<comment type="caution">
    <text evidence="2">The sequence shown here is derived from an EMBL/GenBank/DDBJ whole genome shotgun (WGS) entry which is preliminary data.</text>
</comment>
<sequence length="252" mass="28468">MDYFEARANLIMSEMQKLDKLSHKLSRGQHFESIAKNLLEESLPSQYGIDTGFIESAENTTQSSQQDLIIFDRLRGVPIKTYGSFKVYPSESVYAVIEVKTRIDENSLINTKNNVIKHIEELKNLPKSSTMPLYFGSSARLGWNTSNTLGMVFALEGTSLNSLKTKLDDYYKKNKNTEMKKPDLICILKQGYIITQTELTNRLRLQISGNDLKDLRVSLGTPGSTLRGFIFLLVTLLNGSQLLPVNLLNYAE</sequence>
<dbReference type="AlphaFoldDB" id="A0A1G1W698"/>
<organism evidence="2 3">
    <name type="scientific">Candidatus Woykebacteria bacterium RBG_13_40_7b</name>
    <dbReference type="NCBI Taxonomy" id="1802594"/>
    <lineage>
        <taxon>Bacteria</taxon>
        <taxon>Candidatus Woykeibacteriota</taxon>
    </lineage>
</organism>